<evidence type="ECO:0000256" key="7">
    <source>
        <dbReference type="ARBA" id="ARBA00057176"/>
    </source>
</evidence>
<evidence type="ECO:0000313" key="14">
    <source>
        <dbReference type="EMBL" id="NXG42378.1"/>
    </source>
</evidence>
<feature type="domain" description="BHLH" evidence="13">
    <location>
        <begin position="143"/>
        <end position="194"/>
    </location>
</feature>
<keyword evidence="6" id="KW-0539">Nucleus</keyword>
<feature type="compositionally biased region" description="Acidic residues" evidence="12">
    <location>
        <begin position="257"/>
        <end position="268"/>
    </location>
</feature>
<feature type="compositionally biased region" description="Basic and acidic residues" evidence="12">
    <location>
        <begin position="126"/>
        <end position="137"/>
    </location>
</feature>
<gene>
    <name evidence="14" type="primary">Mnt</name>
    <name evidence="14" type="ORF">PSIHAE_R04910</name>
</gene>
<keyword evidence="15" id="KW-1185">Reference proteome</keyword>
<dbReference type="CDD" id="cd11402">
    <property type="entry name" value="bHLHzip_Mnt"/>
    <property type="match status" value="1"/>
</dbReference>
<dbReference type="Proteomes" id="UP000574528">
    <property type="component" value="Unassembled WGS sequence"/>
</dbReference>
<evidence type="ECO:0000256" key="11">
    <source>
        <dbReference type="SAM" id="Coils"/>
    </source>
</evidence>
<evidence type="ECO:0000256" key="3">
    <source>
        <dbReference type="ARBA" id="ARBA00023015"/>
    </source>
</evidence>
<dbReference type="InterPro" id="IPR011598">
    <property type="entry name" value="bHLH_dom"/>
</dbReference>
<proteinExistence type="predicted"/>
<accession>A0A7K9BRA8</accession>
<comment type="caution">
    <text evidence="14">The sequence shown here is derived from an EMBL/GenBank/DDBJ whole genome shotgun (WGS) entry which is preliminary data.</text>
</comment>
<evidence type="ECO:0000256" key="4">
    <source>
        <dbReference type="ARBA" id="ARBA00023125"/>
    </source>
</evidence>
<evidence type="ECO:0000256" key="5">
    <source>
        <dbReference type="ARBA" id="ARBA00023163"/>
    </source>
</evidence>
<dbReference type="Gene3D" id="4.10.280.10">
    <property type="entry name" value="Helix-loop-helix DNA-binding domain"/>
    <property type="match status" value="1"/>
</dbReference>
<evidence type="ECO:0000256" key="8">
    <source>
        <dbReference type="ARBA" id="ARBA00062701"/>
    </source>
</evidence>
<sequence length="490" mass="52658">LPPPPLPAPISVIPIPVVTSPPQQVAQTALSPPLVQRQQPLVSTPGAAPDAPSVAAVIQRPPGPLLPDGKAATPPSGSPKQLQHYAAPVLAISQHHVVQQPIQPQPHQPLQHPGAPPPLAALKLAPAEDAKPNEQKKRPGGVGTREVHNKLEKNRRAHLKECFETLKRNIPNVDDKKTSNLSVLRSALRYIQTLKRKEKEYEHEMERLAREKIATQQRLAELKNELSQWMDILEIDRIIRQTVQPEDDQASTSTASEGEDNMDEEMEDDRPVNSLPKLSQRQHPELLKAVPAPQPPAVLPQHLSIPQKQPPAPAPPLPPQALVPPQAMVPAQTHIVAASTVQSTVIAHTATTHASVIQTVNHVIQGPQTKHIAHIAPSTSSPVQLSAAAQPIGHITVHPAAINHMAHLGQQLPIYPQPVAVSQPVVSHIAHTISHQQVNGTASLGQPAVMAKPAVGAQVVHHPQLVGQTVLNPVTMVTMPSFPVSTLKLA</sequence>
<evidence type="ECO:0000256" key="2">
    <source>
        <dbReference type="ARBA" id="ARBA00022491"/>
    </source>
</evidence>
<feature type="coiled-coil region" evidence="11">
    <location>
        <begin position="184"/>
        <end position="225"/>
    </location>
</feature>
<keyword evidence="4" id="KW-0238">DNA-binding</keyword>
<comment type="subunit">
    <text evidence="8">Efficient DNA binding requires dimerization with another bHLH protein. Binds DNA as a homodimer or a heterodimer with MAX.</text>
</comment>
<comment type="subcellular location">
    <subcellularLocation>
        <location evidence="1">Nucleus</location>
    </subcellularLocation>
</comment>
<evidence type="ECO:0000256" key="9">
    <source>
        <dbReference type="ARBA" id="ARBA00070444"/>
    </source>
</evidence>
<reference evidence="14 15" key="1">
    <citation type="submission" date="2019-09" db="EMBL/GenBank/DDBJ databases">
        <title>Bird 10,000 Genomes (B10K) Project - Family phase.</title>
        <authorList>
            <person name="Zhang G."/>
        </authorList>
    </citation>
    <scope>NUCLEOTIDE SEQUENCE [LARGE SCALE GENOMIC DNA]</scope>
    <source>
        <strain evidence="14">B10K-DU-001-24</strain>
        <tissue evidence="14">Muscle</tissue>
    </source>
</reference>
<keyword evidence="11" id="KW-0175">Coiled coil</keyword>
<evidence type="ECO:0000256" key="12">
    <source>
        <dbReference type="SAM" id="MobiDB-lite"/>
    </source>
</evidence>
<evidence type="ECO:0000256" key="1">
    <source>
        <dbReference type="ARBA" id="ARBA00004123"/>
    </source>
</evidence>
<keyword evidence="2" id="KW-0678">Repressor</keyword>
<name>A0A7K9BRA8_9PICI</name>
<evidence type="ECO:0000256" key="10">
    <source>
        <dbReference type="ARBA" id="ARBA00083368"/>
    </source>
</evidence>
<dbReference type="SUPFAM" id="SSF47459">
    <property type="entry name" value="HLH, helix-loop-helix DNA-binding domain"/>
    <property type="match status" value="1"/>
</dbReference>
<dbReference type="EMBL" id="VWZI01003258">
    <property type="protein sequence ID" value="NXG42378.1"/>
    <property type="molecule type" value="Genomic_DNA"/>
</dbReference>
<dbReference type="GO" id="GO:0000978">
    <property type="term" value="F:RNA polymerase II cis-regulatory region sequence-specific DNA binding"/>
    <property type="evidence" value="ECO:0007669"/>
    <property type="project" value="TreeGrafter"/>
</dbReference>
<keyword evidence="3" id="KW-0805">Transcription regulation</keyword>
<dbReference type="OrthoDB" id="5981879at2759"/>
<dbReference type="GO" id="GO:0000981">
    <property type="term" value="F:DNA-binding transcription factor activity, RNA polymerase II-specific"/>
    <property type="evidence" value="ECO:0007669"/>
    <property type="project" value="TreeGrafter"/>
</dbReference>
<dbReference type="PANTHER" id="PTHR11969">
    <property type="entry name" value="MAX DIMERIZATION, MAD"/>
    <property type="match status" value="1"/>
</dbReference>
<dbReference type="Pfam" id="PF00010">
    <property type="entry name" value="HLH"/>
    <property type="match status" value="1"/>
</dbReference>
<evidence type="ECO:0000259" key="13">
    <source>
        <dbReference type="PROSITE" id="PS50888"/>
    </source>
</evidence>
<feature type="non-terminal residue" evidence="14">
    <location>
        <position position="1"/>
    </location>
</feature>
<evidence type="ECO:0000313" key="15">
    <source>
        <dbReference type="Proteomes" id="UP000574528"/>
    </source>
</evidence>
<feature type="region of interest" description="Disordered" evidence="12">
    <location>
        <begin position="243"/>
        <end position="276"/>
    </location>
</feature>
<evidence type="ECO:0000256" key="6">
    <source>
        <dbReference type="ARBA" id="ARBA00023242"/>
    </source>
</evidence>
<dbReference type="AlphaFoldDB" id="A0A7K9BRA8"/>
<dbReference type="GO" id="GO:0005634">
    <property type="term" value="C:nucleus"/>
    <property type="evidence" value="ECO:0007669"/>
    <property type="project" value="UniProtKB-SubCell"/>
</dbReference>
<feature type="region of interest" description="Disordered" evidence="12">
    <location>
        <begin position="126"/>
        <end position="145"/>
    </location>
</feature>
<feature type="compositionally biased region" description="Polar residues" evidence="12">
    <location>
        <begin position="23"/>
        <end position="42"/>
    </location>
</feature>
<keyword evidence="5" id="KW-0804">Transcription</keyword>
<dbReference type="SMART" id="SM00353">
    <property type="entry name" value="HLH"/>
    <property type="match status" value="1"/>
</dbReference>
<dbReference type="GO" id="GO:0046983">
    <property type="term" value="F:protein dimerization activity"/>
    <property type="evidence" value="ECO:0007669"/>
    <property type="project" value="InterPro"/>
</dbReference>
<organism evidence="14 15">
    <name type="scientific">Psilopogon haemacephalus</name>
    <name type="common">coppersmith barbet</name>
    <dbReference type="NCBI Taxonomy" id="2585815"/>
    <lineage>
        <taxon>Eukaryota</taxon>
        <taxon>Metazoa</taxon>
        <taxon>Chordata</taxon>
        <taxon>Craniata</taxon>
        <taxon>Vertebrata</taxon>
        <taxon>Euteleostomi</taxon>
        <taxon>Archelosauria</taxon>
        <taxon>Archosauria</taxon>
        <taxon>Dinosauria</taxon>
        <taxon>Saurischia</taxon>
        <taxon>Theropoda</taxon>
        <taxon>Coelurosauria</taxon>
        <taxon>Aves</taxon>
        <taxon>Neognathae</taxon>
        <taxon>Neoaves</taxon>
        <taxon>Telluraves</taxon>
        <taxon>Coraciimorphae</taxon>
        <taxon>Piciformes</taxon>
        <taxon>Megalaimidae</taxon>
        <taxon>Psilopogon</taxon>
    </lineage>
</organism>
<dbReference type="FunFam" id="4.10.280.10:FF:000034">
    <property type="entry name" value="MAX network transcriptional repressor"/>
    <property type="match status" value="1"/>
</dbReference>
<protein>
    <recommendedName>
        <fullName evidence="9">Max-binding protein MNT</fullName>
    </recommendedName>
    <alternativeName>
        <fullName evidence="10">Myc antagonist MNT</fullName>
    </alternativeName>
</protein>
<feature type="non-terminal residue" evidence="14">
    <location>
        <position position="490"/>
    </location>
</feature>
<comment type="function">
    <text evidence="7">Binds DNA as a heterodimer with MAX and represses transcription. Binds to the canonical E box sequence 5'-CACGTG-3' and, with higher affinity, to 5'-CACGCG-3'.</text>
</comment>
<feature type="region of interest" description="Disordered" evidence="12">
    <location>
        <begin position="21"/>
        <end position="82"/>
    </location>
</feature>
<dbReference type="PANTHER" id="PTHR11969:SF99">
    <property type="entry name" value="MAX-BINDING PROTEIN MNT"/>
    <property type="match status" value="1"/>
</dbReference>
<feature type="region of interest" description="Disordered" evidence="12">
    <location>
        <begin position="291"/>
        <end position="316"/>
    </location>
</feature>
<dbReference type="PROSITE" id="PS50888">
    <property type="entry name" value="BHLH"/>
    <property type="match status" value="1"/>
</dbReference>
<dbReference type="InterPro" id="IPR036638">
    <property type="entry name" value="HLH_DNA-bd_sf"/>
</dbReference>